<feature type="non-terminal residue" evidence="2">
    <location>
        <position position="1"/>
    </location>
</feature>
<dbReference type="PANTHER" id="PTHR12138">
    <property type="entry name" value="PRIMATE-EXPANDED PROTEIN FAMILY"/>
    <property type="match status" value="1"/>
</dbReference>
<keyword evidence="1" id="KW-0732">Signal</keyword>
<evidence type="ECO:0000313" key="2">
    <source>
        <dbReference type="EMBL" id="EHH63683.1"/>
    </source>
</evidence>
<feature type="signal peptide" evidence="1">
    <location>
        <begin position="1"/>
        <end position="20"/>
    </location>
</feature>
<gene>
    <name evidence="2" type="ORF">EGM_16698</name>
</gene>
<sequence>FLFVCLFVLKQGLLLPKLECRGPGVVHSSLELLGSSNPPTSASHVARPTGECHHTQLIFVFFVEMGFHHV</sequence>
<dbReference type="AlphaFoldDB" id="G7PAG5"/>
<evidence type="ECO:0000256" key="1">
    <source>
        <dbReference type="SAM" id="SignalP"/>
    </source>
</evidence>
<dbReference type="PRINTS" id="PR02045">
    <property type="entry name" value="F138DOMAIN"/>
</dbReference>
<organism>
    <name type="scientific">Macaca fascicularis</name>
    <name type="common">Crab-eating macaque</name>
    <name type="synonym">Cynomolgus monkey</name>
    <dbReference type="NCBI Taxonomy" id="9541"/>
    <lineage>
        <taxon>Eukaryota</taxon>
        <taxon>Metazoa</taxon>
        <taxon>Chordata</taxon>
        <taxon>Craniata</taxon>
        <taxon>Vertebrata</taxon>
        <taxon>Euteleostomi</taxon>
        <taxon>Mammalia</taxon>
        <taxon>Eutheria</taxon>
        <taxon>Euarchontoglires</taxon>
        <taxon>Primates</taxon>
        <taxon>Haplorrhini</taxon>
        <taxon>Catarrhini</taxon>
        <taxon>Cercopithecidae</taxon>
        <taxon>Cercopithecinae</taxon>
        <taxon>Macaca</taxon>
    </lineage>
</organism>
<name>G7PAG5_MACFA</name>
<accession>G7PAG5</accession>
<dbReference type="PANTHER" id="PTHR12138:SF154">
    <property type="entry name" value="PROTEIN-SERINE_THREONINE PHOSPHATASE"/>
    <property type="match status" value="1"/>
</dbReference>
<feature type="chain" id="PRO_5003501908" evidence="1">
    <location>
        <begin position="21"/>
        <end position="70"/>
    </location>
</feature>
<dbReference type="Proteomes" id="UP000009130">
    <property type="component" value="Chromosome 7"/>
</dbReference>
<dbReference type="EMBL" id="CM001282">
    <property type="protein sequence ID" value="EHH63683.1"/>
    <property type="molecule type" value="Genomic_DNA"/>
</dbReference>
<feature type="non-terminal residue" evidence="2">
    <location>
        <position position="70"/>
    </location>
</feature>
<reference evidence="2" key="1">
    <citation type="journal article" date="2011" name="Nat. Biotechnol.">
        <title>Genome sequencing and comparison of two nonhuman primate animal models, the cynomolgus and Chinese rhesus macaques.</title>
        <authorList>
            <person name="Yan G."/>
            <person name="Zhang G."/>
            <person name="Fang X."/>
            <person name="Zhang Y."/>
            <person name="Li C."/>
            <person name="Ling F."/>
            <person name="Cooper D.N."/>
            <person name="Li Q."/>
            <person name="Li Y."/>
            <person name="van Gool A.J."/>
            <person name="Du H."/>
            <person name="Chen J."/>
            <person name="Chen R."/>
            <person name="Zhang P."/>
            <person name="Huang Z."/>
            <person name="Thompson J.R."/>
            <person name="Meng Y."/>
            <person name="Bai Y."/>
            <person name="Wang J."/>
            <person name="Zhuo M."/>
            <person name="Wang T."/>
            <person name="Huang Y."/>
            <person name="Wei L."/>
            <person name="Li J."/>
            <person name="Wang Z."/>
            <person name="Hu H."/>
            <person name="Yang P."/>
            <person name="Le L."/>
            <person name="Stenson P.D."/>
            <person name="Li B."/>
            <person name="Liu X."/>
            <person name="Ball E.V."/>
            <person name="An N."/>
            <person name="Huang Q."/>
            <person name="Zhang Y."/>
            <person name="Fan W."/>
            <person name="Zhang X."/>
            <person name="Li Y."/>
            <person name="Wang W."/>
            <person name="Katze M.G."/>
            <person name="Su B."/>
            <person name="Nielsen R."/>
            <person name="Yang H."/>
            <person name="Wang J."/>
            <person name="Wang X."/>
            <person name="Wang J."/>
        </authorList>
    </citation>
    <scope>NUCLEOTIDE SEQUENCE [LARGE SCALE GENOMIC DNA]</scope>
    <source>
        <strain evidence="2">CE-4</strain>
    </source>
</reference>
<proteinExistence type="predicted"/>
<protein>
    <submittedName>
        <fullName evidence="2">Uncharacterized protein</fullName>
    </submittedName>
</protein>